<dbReference type="GO" id="GO:1990904">
    <property type="term" value="C:ribonucleoprotein complex"/>
    <property type="evidence" value="ECO:0007669"/>
    <property type="project" value="UniProtKB-KW"/>
</dbReference>
<evidence type="ECO:0000256" key="6">
    <source>
        <dbReference type="ARBA" id="ARBA00038073"/>
    </source>
</evidence>
<evidence type="ECO:0000256" key="2">
    <source>
        <dbReference type="ARBA" id="ARBA00022946"/>
    </source>
</evidence>
<organism evidence="10 11">
    <name type="scientific">Leucosporidium creatinivorum</name>
    <dbReference type="NCBI Taxonomy" id="106004"/>
    <lineage>
        <taxon>Eukaryota</taxon>
        <taxon>Fungi</taxon>
        <taxon>Dikarya</taxon>
        <taxon>Basidiomycota</taxon>
        <taxon>Pucciniomycotina</taxon>
        <taxon>Microbotryomycetes</taxon>
        <taxon>Leucosporidiales</taxon>
        <taxon>Leucosporidium</taxon>
    </lineage>
</organism>
<dbReference type="Proteomes" id="UP000193467">
    <property type="component" value="Unassembled WGS sequence"/>
</dbReference>
<accession>A0A1Y2G7S5</accession>
<dbReference type="InterPro" id="IPR007379">
    <property type="entry name" value="Tim44-like_dom"/>
</dbReference>
<dbReference type="STRING" id="106004.A0A1Y2G7S5"/>
<keyword evidence="11" id="KW-1185">Reference proteome</keyword>
<evidence type="ECO:0000256" key="4">
    <source>
        <dbReference type="ARBA" id="ARBA00023128"/>
    </source>
</evidence>
<evidence type="ECO:0000256" key="3">
    <source>
        <dbReference type="ARBA" id="ARBA00022980"/>
    </source>
</evidence>
<keyword evidence="4" id="KW-0496">Mitochondrion</keyword>
<evidence type="ECO:0000256" key="8">
    <source>
        <dbReference type="ARBA" id="ARBA00043031"/>
    </source>
</evidence>
<dbReference type="AlphaFoldDB" id="A0A1Y2G7S5"/>
<dbReference type="Pfam" id="PF04280">
    <property type="entry name" value="Tim44"/>
    <property type="match status" value="1"/>
</dbReference>
<gene>
    <name evidence="10" type="ORF">BCR35DRAFT_327737</name>
</gene>
<comment type="subcellular location">
    <subcellularLocation>
        <location evidence="1">Mitochondrion</location>
    </subcellularLocation>
</comment>
<dbReference type="OrthoDB" id="19619at2759"/>
<dbReference type="InParanoid" id="A0A1Y2G7S5"/>
<name>A0A1Y2G7S5_9BASI</name>
<dbReference type="EMBL" id="MCGR01000001">
    <property type="protein sequence ID" value="ORY92618.1"/>
    <property type="molecule type" value="Genomic_DNA"/>
</dbReference>
<feature type="domain" description="Tim44-like" evidence="9">
    <location>
        <begin position="73"/>
        <end position="218"/>
    </location>
</feature>
<keyword evidence="2" id="KW-0809">Transit peptide</keyword>
<sequence>MAELQAKQLKLAEKAGRMKQNIGVIAAIPVFANHIPPKAGREFPEGTPLRTRWDYFKTDKMNDAHSLYTRYLWRRILGPTWYAKFEERALIAYKTTNVALTTGNYDKLQPLATSAVIDAIKSERTRKLRGLRLSWKLHKVIAREVVCARQQEIKKANEHVAQMAVRFITEQSLEIHDANGRKVGAGSHDSPEKITEYYVFQRDMWRPEDDWKVVKRGAKETDLIANPEDMA</sequence>
<dbReference type="GO" id="GO:0005840">
    <property type="term" value="C:ribosome"/>
    <property type="evidence" value="ECO:0007669"/>
    <property type="project" value="UniProtKB-KW"/>
</dbReference>
<reference evidence="10 11" key="1">
    <citation type="submission" date="2016-07" db="EMBL/GenBank/DDBJ databases">
        <title>Pervasive Adenine N6-methylation of Active Genes in Fungi.</title>
        <authorList>
            <consortium name="DOE Joint Genome Institute"/>
            <person name="Mondo S.J."/>
            <person name="Dannebaum R.O."/>
            <person name="Kuo R.C."/>
            <person name="Labutti K."/>
            <person name="Haridas S."/>
            <person name="Kuo A."/>
            <person name="Salamov A."/>
            <person name="Ahrendt S.R."/>
            <person name="Lipzen A."/>
            <person name="Sullivan W."/>
            <person name="Andreopoulos W.B."/>
            <person name="Clum A."/>
            <person name="Lindquist E."/>
            <person name="Daum C."/>
            <person name="Ramamoorthy G.K."/>
            <person name="Gryganskyi A."/>
            <person name="Culley D."/>
            <person name="Magnuson J.K."/>
            <person name="James T.Y."/>
            <person name="O'Malley M.A."/>
            <person name="Stajich J.E."/>
            <person name="Spatafora J.W."/>
            <person name="Visel A."/>
            <person name="Grigoriev I.V."/>
        </authorList>
    </citation>
    <scope>NUCLEOTIDE SEQUENCE [LARGE SCALE GENOMIC DNA]</scope>
    <source>
        <strain evidence="10 11">62-1032</strain>
    </source>
</reference>
<evidence type="ECO:0000313" key="11">
    <source>
        <dbReference type="Proteomes" id="UP000193467"/>
    </source>
</evidence>
<comment type="caution">
    <text evidence="10">The sequence shown here is derived from an EMBL/GenBank/DDBJ whole genome shotgun (WGS) entry which is preliminary data.</text>
</comment>
<comment type="similarity">
    <text evidence="6">Belongs to the mitochondrion-specific ribosomal protein mL45 family.</text>
</comment>
<dbReference type="Gene3D" id="3.10.450.240">
    <property type="match status" value="1"/>
</dbReference>
<dbReference type="InterPro" id="IPR051975">
    <property type="entry name" value="mtLSU_mL45"/>
</dbReference>
<evidence type="ECO:0000256" key="1">
    <source>
        <dbReference type="ARBA" id="ARBA00004173"/>
    </source>
</evidence>
<proteinExistence type="inferred from homology"/>
<evidence type="ECO:0000256" key="7">
    <source>
        <dbReference type="ARBA" id="ARBA00039448"/>
    </source>
</evidence>
<evidence type="ECO:0000259" key="9">
    <source>
        <dbReference type="SMART" id="SM00978"/>
    </source>
</evidence>
<dbReference type="SUPFAM" id="SSF54427">
    <property type="entry name" value="NTF2-like"/>
    <property type="match status" value="1"/>
</dbReference>
<evidence type="ECO:0000313" key="10">
    <source>
        <dbReference type="EMBL" id="ORY92618.1"/>
    </source>
</evidence>
<evidence type="ECO:0000256" key="5">
    <source>
        <dbReference type="ARBA" id="ARBA00023274"/>
    </source>
</evidence>
<keyword evidence="5" id="KW-0687">Ribonucleoprotein</keyword>
<dbReference type="SMART" id="SM00978">
    <property type="entry name" value="Tim44"/>
    <property type="match status" value="1"/>
</dbReference>
<dbReference type="PANTHER" id="PTHR28554">
    <property type="entry name" value="39S RIBOSOMAL PROTEIN L45, MITOCHONDRIAL"/>
    <property type="match status" value="1"/>
</dbReference>
<protein>
    <recommendedName>
        <fullName evidence="7">Large ribosomal subunit protein mL45</fullName>
    </recommendedName>
    <alternativeName>
        <fullName evidence="8">39S ribosomal protein L45, mitochondrial</fullName>
    </alternativeName>
</protein>
<dbReference type="PANTHER" id="PTHR28554:SF1">
    <property type="entry name" value="LARGE RIBOSOMAL SUBUNIT PROTEIN ML45"/>
    <property type="match status" value="1"/>
</dbReference>
<dbReference type="GO" id="GO:0005739">
    <property type="term" value="C:mitochondrion"/>
    <property type="evidence" value="ECO:0007669"/>
    <property type="project" value="UniProtKB-SubCell"/>
</dbReference>
<dbReference type="InterPro" id="IPR032710">
    <property type="entry name" value="NTF2-like_dom_sf"/>
</dbReference>
<keyword evidence="3" id="KW-0689">Ribosomal protein</keyword>